<dbReference type="GeneID" id="66081943"/>
<dbReference type="Proteomes" id="UP001049176">
    <property type="component" value="Chromosome 8"/>
</dbReference>
<dbReference type="RefSeq" id="XP_043005395.1">
    <property type="nucleotide sequence ID" value="XM_043158025.1"/>
</dbReference>
<protein>
    <submittedName>
        <fullName evidence="1">Uncharacterized protein</fullName>
    </submittedName>
</protein>
<dbReference type="KEGG" id="more:E1B28_012868"/>
<accession>A0A9P7UR94</accession>
<reference evidence="1" key="1">
    <citation type="journal article" date="2021" name="Genome Biol. Evol.">
        <title>The assembled and annotated genome of the fairy-ring fungus Marasmius oreades.</title>
        <authorList>
            <person name="Hiltunen M."/>
            <person name="Ament-Velasquez S.L."/>
            <person name="Johannesson H."/>
        </authorList>
    </citation>
    <scope>NUCLEOTIDE SEQUENCE</scope>
    <source>
        <strain evidence="1">03SP1</strain>
    </source>
</reference>
<dbReference type="AlphaFoldDB" id="A0A9P7UR94"/>
<gene>
    <name evidence="1" type="ORF">E1B28_012868</name>
</gene>
<proteinExistence type="predicted"/>
<organism evidence="1 2">
    <name type="scientific">Marasmius oreades</name>
    <name type="common">fairy-ring Marasmius</name>
    <dbReference type="NCBI Taxonomy" id="181124"/>
    <lineage>
        <taxon>Eukaryota</taxon>
        <taxon>Fungi</taxon>
        <taxon>Dikarya</taxon>
        <taxon>Basidiomycota</taxon>
        <taxon>Agaricomycotina</taxon>
        <taxon>Agaricomycetes</taxon>
        <taxon>Agaricomycetidae</taxon>
        <taxon>Agaricales</taxon>
        <taxon>Marasmiineae</taxon>
        <taxon>Marasmiaceae</taxon>
        <taxon>Marasmius</taxon>
    </lineage>
</organism>
<sequence>MFLLLGASAAQAHFTSVVPAAPQKGTPEDALNQSSQERFTRLVIAGEEESITSSLVGVGKSTHFFIVPDGLSTASSHTMMIMMVMVDRRMIICGIIVMMVMNRLPATSVVDHIPVNV</sequence>
<keyword evidence="2" id="KW-1185">Reference proteome</keyword>
<name>A0A9P7UR94_9AGAR</name>
<evidence type="ECO:0000313" key="1">
    <source>
        <dbReference type="EMBL" id="KAG7088924.1"/>
    </source>
</evidence>
<evidence type="ECO:0000313" key="2">
    <source>
        <dbReference type="Proteomes" id="UP001049176"/>
    </source>
</evidence>
<dbReference type="EMBL" id="CM032188">
    <property type="protein sequence ID" value="KAG7088924.1"/>
    <property type="molecule type" value="Genomic_DNA"/>
</dbReference>
<comment type="caution">
    <text evidence="1">The sequence shown here is derived from an EMBL/GenBank/DDBJ whole genome shotgun (WGS) entry which is preliminary data.</text>
</comment>